<protein>
    <submittedName>
        <fullName evidence="1">Uncharacterized protein</fullName>
    </submittedName>
</protein>
<reference evidence="1" key="1">
    <citation type="submission" date="2021-01" db="EMBL/GenBank/DDBJ databases">
        <authorList>
            <person name="Lovell J.T."/>
            <person name="Bentley N."/>
            <person name="Bhattarai G."/>
            <person name="Jenkins J.W."/>
            <person name="Sreedasyam A."/>
            <person name="Alarcon Y."/>
            <person name="Bock C."/>
            <person name="Boston L."/>
            <person name="Carlson J."/>
            <person name="Cervantes K."/>
            <person name="Clermont K."/>
            <person name="Krom N."/>
            <person name="Kubenka K."/>
            <person name="Mamidi S."/>
            <person name="Mattison C."/>
            <person name="Monteros M."/>
            <person name="Pisani C."/>
            <person name="Plott C."/>
            <person name="Rajasekar S."/>
            <person name="Rhein H.S."/>
            <person name="Rohla C."/>
            <person name="Song M."/>
            <person name="Hilaire R.S."/>
            <person name="Shu S."/>
            <person name="Wells L."/>
            <person name="Wang X."/>
            <person name="Webber J."/>
            <person name="Heerema R.J."/>
            <person name="Klein P."/>
            <person name="Conner P."/>
            <person name="Grauke L."/>
            <person name="Grimwood J."/>
            <person name="Schmutz J."/>
            <person name="Randall J.J."/>
        </authorList>
    </citation>
    <scope>NUCLEOTIDE SEQUENCE</scope>
    <source>
        <tissue evidence="1">Leaf</tissue>
    </source>
</reference>
<sequence length="51" mass="5614">MPRPDGIGVWLDACEICSSFLWPFVNGGTSCMLTTCVIQPIDMIKVRIQLG</sequence>
<evidence type="ECO:0000313" key="2">
    <source>
        <dbReference type="Proteomes" id="UP000811246"/>
    </source>
</evidence>
<dbReference type="EMBL" id="CM031831">
    <property type="protein sequence ID" value="KAG6705041.1"/>
    <property type="molecule type" value="Genomic_DNA"/>
</dbReference>
<name>A0A922EN39_CARIL</name>
<dbReference type="PROSITE" id="PS51257">
    <property type="entry name" value="PROKAR_LIPOPROTEIN"/>
    <property type="match status" value="1"/>
</dbReference>
<dbReference type="AlphaFoldDB" id="A0A922EN39"/>
<gene>
    <name evidence="1" type="ORF">I3842_07G162700</name>
</gene>
<organism evidence="1 2">
    <name type="scientific">Carya illinoinensis</name>
    <name type="common">Pecan</name>
    <dbReference type="NCBI Taxonomy" id="32201"/>
    <lineage>
        <taxon>Eukaryota</taxon>
        <taxon>Viridiplantae</taxon>
        <taxon>Streptophyta</taxon>
        <taxon>Embryophyta</taxon>
        <taxon>Tracheophyta</taxon>
        <taxon>Spermatophyta</taxon>
        <taxon>Magnoliopsida</taxon>
        <taxon>eudicotyledons</taxon>
        <taxon>Gunneridae</taxon>
        <taxon>Pentapetalae</taxon>
        <taxon>rosids</taxon>
        <taxon>fabids</taxon>
        <taxon>Fagales</taxon>
        <taxon>Juglandaceae</taxon>
        <taxon>Carya</taxon>
    </lineage>
</organism>
<dbReference type="InterPro" id="IPR018108">
    <property type="entry name" value="MCP_transmembrane"/>
</dbReference>
<accession>A0A922EN39</accession>
<proteinExistence type="predicted"/>
<dbReference type="Pfam" id="PF00153">
    <property type="entry name" value="Mito_carr"/>
    <property type="match status" value="1"/>
</dbReference>
<dbReference type="Proteomes" id="UP000811246">
    <property type="component" value="Chromosome 7"/>
</dbReference>
<comment type="caution">
    <text evidence="1">The sequence shown here is derived from an EMBL/GenBank/DDBJ whole genome shotgun (WGS) entry which is preliminary data.</text>
</comment>
<evidence type="ECO:0000313" key="1">
    <source>
        <dbReference type="EMBL" id="KAG6705041.1"/>
    </source>
</evidence>